<dbReference type="Proteomes" id="UP000662572">
    <property type="component" value="Unassembled WGS sequence"/>
</dbReference>
<reference evidence="3" key="1">
    <citation type="journal article" date="2014" name="Int. J. Syst. Evol. Microbiol.">
        <title>Complete genome sequence of Corynebacterium casei LMG S-19264T (=DSM 44701T), isolated from a smear-ripened cheese.</title>
        <authorList>
            <consortium name="US DOE Joint Genome Institute (JGI-PGF)"/>
            <person name="Walter F."/>
            <person name="Albersmeier A."/>
            <person name="Kalinowski J."/>
            <person name="Ruckert C."/>
        </authorList>
    </citation>
    <scope>NUCLEOTIDE SEQUENCE</scope>
    <source>
        <strain evidence="3">KCTC 32296</strain>
    </source>
</reference>
<feature type="region of interest" description="Disordered" evidence="1">
    <location>
        <begin position="190"/>
        <end position="254"/>
    </location>
</feature>
<evidence type="ECO:0000313" key="3">
    <source>
        <dbReference type="EMBL" id="GGZ28654.1"/>
    </source>
</evidence>
<gene>
    <name evidence="3" type="ORF">GCM10011273_13100</name>
</gene>
<evidence type="ECO:0000256" key="1">
    <source>
        <dbReference type="SAM" id="MobiDB-lite"/>
    </source>
</evidence>
<dbReference type="EMBL" id="BMZB01000001">
    <property type="protein sequence ID" value="GGZ28654.1"/>
    <property type="molecule type" value="Genomic_DNA"/>
</dbReference>
<comment type="caution">
    <text evidence="3">The sequence shown here is derived from an EMBL/GenBank/DDBJ whole genome shotgun (WGS) entry which is preliminary data.</text>
</comment>
<keyword evidence="2" id="KW-0732">Signal</keyword>
<feature type="chain" id="PRO_5037989652" evidence="2">
    <location>
        <begin position="25"/>
        <end position="254"/>
    </location>
</feature>
<keyword evidence="4" id="KW-1185">Reference proteome</keyword>
<dbReference type="RefSeq" id="WP_189485577.1">
    <property type="nucleotide sequence ID" value="NZ_BMZB01000001.1"/>
</dbReference>
<accession>A0A918UR62</accession>
<evidence type="ECO:0000256" key="2">
    <source>
        <dbReference type="SAM" id="SignalP"/>
    </source>
</evidence>
<name>A0A918UR62_9CAUL</name>
<proteinExistence type="predicted"/>
<sequence>MSFALKSSCLALLIATVSVSPLLAQDAAQSTDGPISTNVSGIKAQLLHTPQIEDAPADDFAKVAWCHGALSGHMMMAERISAVEPLSADMQAIGQSYLRAYEAALTLSKDGKTEKGRERAELARQSGYDGWEEARRADLDKAVGAYVTWSLPGVCETAALNISGRPKLFSELQTEDEARIVTEALKPASERTALDVHQPKARESRVLGDEPPAAAPQDVKPEPASLTAEATPAEDKPSWADGLKARLGWGKKKN</sequence>
<feature type="compositionally biased region" description="Basic and acidic residues" evidence="1">
    <location>
        <begin position="190"/>
        <end position="208"/>
    </location>
</feature>
<dbReference type="AlphaFoldDB" id="A0A918UR62"/>
<reference evidence="3" key="2">
    <citation type="submission" date="2020-09" db="EMBL/GenBank/DDBJ databases">
        <authorList>
            <person name="Sun Q."/>
            <person name="Kim S."/>
        </authorList>
    </citation>
    <scope>NUCLEOTIDE SEQUENCE</scope>
    <source>
        <strain evidence="3">KCTC 32296</strain>
    </source>
</reference>
<evidence type="ECO:0000313" key="4">
    <source>
        <dbReference type="Proteomes" id="UP000662572"/>
    </source>
</evidence>
<protein>
    <submittedName>
        <fullName evidence="3">Uncharacterized protein</fullName>
    </submittedName>
</protein>
<feature type="signal peptide" evidence="2">
    <location>
        <begin position="1"/>
        <end position="24"/>
    </location>
</feature>
<organism evidence="3 4">
    <name type="scientific">Asticcacaulis endophyticus</name>
    <dbReference type="NCBI Taxonomy" id="1395890"/>
    <lineage>
        <taxon>Bacteria</taxon>
        <taxon>Pseudomonadati</taxon>
        <taxon>Pseudomonadota</taxon>
        <taxon>Alphaproteobacteria</taxon>
        <taxon>Caulobacterales</taxon>
        <taxon>Caulobacteraceae</taxon>
        <taxon>Asticcacaulis</taxon>
    </lineage>
</organism>